<name>A0AC34GLV6_9BILA</name>
<dbReference type="WBParaSite" id="ES5_v2.g30622.t1">
    <property type="protein sequence ID" value="ES5_v2.g30622.t1"/>
    <property type="gene ID" value="ES5_v2.g30622"/>
</dbReference>
<dbReference type="Proteomes" id="UP000887579">
    <property type="component" value="Unplaced"/>
</dbReference>
<organism evidence="1 2">
    <name type="scientific">Panagrolaimus sp. ES5</name>
    <dbReference type="NCBI Taxonomy" id="591445"/>
    <lineage>
        <taxon>Eukaryota</taxon>
        <taxon>Metazoa</taxon>
        <taxon>Ecdysozoa</taxon>
        <taxon>Nematoda</taxon>
        <taxon>Chromadorea</taxon>
        <taxon>Rhabditida</taxon>
        <taxon>Tylenchina</taxon>
        <taxon>Panagrolaimomorpha</taxon>
        <taxon>Panagrolaimoidea</taxon>
        <taxon>Panagrolaimidae</taxon>
        <taxon>Panagrolaimus</taxon>
    </lineage>
</organism>
<evidence type="ECO:0000313" key="1">
    <source>
        <dbReference type="Proteomes" id="UP000887579"/>
    </source>
</evidence>
<reference evidence="2" key="1">
    <citation type="submission" date="2022-11" db="UniProtKB">
        <authorList>
            <consortium name="WormBaseParasite"/>
        </authorList>
    </citation>
    <scope>IDENTIFICATION</scope>
</reference>
<proteinExistence type="predicted"/>
<sequence>MKTWMKDSFLPAVPQRSILLLDSWSGFNQAKEIPEVKQKKVNIITIPKKTTGKIQPLDVGHNRYTKALYRTMSDKLRRIRPDFILSKRKNIGRLLNQTFEQLAAPRFESLIKHAFIKAG</sequence>
<protein>
    <submittedName>
        <fullName evidence="2">DDE-1 domain-containing protein</fullName>
    </submittedName>
</protein>
<evidence type="ECO:0000313" key="2">
    <source>
        <dbReference type="WBParaSite" id="ES5_v2.g30622.t1"/>
    </source>
</evidence>
<accession>A0AC34GLV6</accession>